<name>A0A3N0XH19_ANAGA</name>
<keyword evidence="3" id="KW-1185">Reference proteome</keyword>
<evidence type="ECO:0000313" key="3">
    <source>
        <dbReference type="Proteomes" id="UP000281406"/>
    </source>
</evidence>
<dbReference type="OrthoDB" id="10048737at2759"/>
<gene>
    <name evidence="2" type="ORF">DPX16_21220</name>
</gene>
<feature type="region of interest" description="Disordered" evidence="1">
    <location>
        <begin position="215"/>
        <end position="257"/>
    </location>
</feature>
<evidence type="ECO:0000313" key="2">
    <source>
        <dbReference type="EMBL" id="ROI24868.1"/>
    </source>
</evidence>
<protein>
    <submittedName>
        <fullName evidence="2">Kin of IRRE-like protein 1</fullName>
    </submittedName>
</protein>
<accession>A0A3N0XH19</accession>
<feature type="compositionally biased region" description="Polar residues" evidence="1">
    <location>
        <begin position="232"/>
        <end position="245"/>
    </location>
</feature>
<dbReference type="AlphaFoldDB" id="A0A3N0XH19"/>
<organism evidence="2 3">
    <name type="scientific">Anabarilius grahami</name>
    <name type="common">Kanglang fish</name>
    <name type="synonym">Barilius grahami</name>
    <dbReference type="NCBI Taxonomy" id="495550"/>
    <lineage>
        <taxon>Eukaryota</taxon>
        <taxon>Metazoa</taxon>
        <taxon>Chordata</taxon>
        <taxon>Craniata</taxon>
        <taxon>Vertebrata</taxon>
        <taxon>Euteleostomi</taxon>
        <taxon>Actinopterygii</taxon>
        <taxon>Neopterygii</taxon>
        <taxon>Teleostei</taxon>
        <taxon>Ostariophysi</taxon>
        <taxon>Cypriniformes</taxon>
        <taxon>Xenocyprididae</taxon>
        <taxon>Xenocypridinae</taxon>
        <taxon>Xenocypridinae incertae sedis</taxon>
        <taxon>Anabarilius</taxon>
    </lineage>
</organism>
<dbReference type="EMBL" id="RJVU01073245">
    <property type="protein sequence ID" value="ROI24868.1"/>
    <property type="molecule type" value="Genomic_DNA"/>
</dbReference>
<sequence length="257" mass="28327">MSPLCRTSVDPMVEISFWGWVFDEKVLCITFKVETVNKETHSLEEEAASASTATRMPFKDDMDLKQDLQSDTLEAKVEEYEPKDVRATTHDEVRASTCSLLYQEFRPPNPASVSASAGGPVANIHPAPTGCYEPRPASRMAHNTYAHFNTIARASQIQAPPNPVSKTTDYSGDRGLLESTNPLAFDSYAYSTTPQYRLGFAPPLEAGPAYEMYPTGQGVGTSQDANAGKYPSSAQFPYSTPPTEYSQRHTQRMQTHV</sequence>
<dbReference type="Proteomes" id="UP000281406">
    <property type="component" value="Unassembled WGS sequence"/>
</dbReference>
<proteinExistence type="predicted"/>
<comment type="caution">
    <text evidence="2">The sequence shown here is derived from an EMBL/GenBank/DDBJ whole genome shotgun (WGS) entry which is preliminary data.</text>
</comment>
<reference evidence="2 3" key="1">
    <citation type="submission" date="2018-10" db="EMBL/GenBank/DDBJ databases">
        <title>Genome assembly for a Yunnan-Guizhou Plateau 3E fish, Anabarilius grahami (Regan), and its evolutionary and genetic applications.</title>
        <authorList>
            <person name="Jiang W."/>
        </authorList>
    </citation>
    <scope>NUCLEOTIDE SEQUENCE [LARGE SCALE GENOMIC DNA]</scope>
    <source>
        <strain evidence="2">AG-KIZ</strain>
        <tissue evidence="2">Muscle</tissue>
    </source>
</reference>
<evidence type="ECO:0000256" key="1">
    <source>
        <dbReference type="SAM" id="MobiDB-lite"/>
    </source>
</evidence>